<name>A0A8H4ITW4_9PEZI</name>
<dbReference type="InterPro" id="IPR009081">
    <property type="entry name" value="PP-bd_ACP"/>
</dbReference>
<dbReference type="InterPro" id="IPR036770">
    <property type="entry name" value="Ankyrin_rpt-contain_sf"/>
</dbReference>
<dbReference type="InterPro" id="IPR006162">
    <property type="entry name" value="Ppantetheine_attach_site"/>
</dbReference>
<evidence type="ECO:0000313" key="6">
    <source>
        <dbReference type="Proteomes" id="UP000572817"/>
    </source>
</evidence>
<dbReference type="GO" id="GO:0004312">
    <property type="term" value="F:fatty acid synthase activity"/>
    <property type="evidence" value="ECO:0007669"/>
    <property type="project" value="TreeGrafter"/>
</dbReference>
<keyword evidence="6" id="KW-1185">Reference proteome</keyword>
<reference evidence="5" key="1">
    <citation type="submission" date="2020-04" db="EMBL/GenBank/DDBJ databases">
        <title>Genome Assembly and Annotation of Botryosphaeria dothidea sdau 11-99, a Latent Pathogen of Apple Fruit Ring Rot in China.</title>
        <authorList>
            <person name="Yu C."/>
            <person name="Diao Y."/>
            <person name="Lu Q."/>
            <person name="Zhao J."/>
            <person name="Cui S."/>
            <person name="Peng C."/>
            <person name="He B."/>
            <person name="Liu H."/>
        </authorList>
    </citation>
    <scope>NUCLEOTIDE SEQUENCE [LARGE SCALE GENOMIC DNA]</scope>
    <source>
        <strain evidence="5">Sdau11-99</strain>
    </source>
</reference>
<dbReference type="Gene3D" id="1.25.40.20">
    <property type="entry name" value="Ankyrin repeat-containing domain"/>
    <property type="match status" value="2"/>
</dbReference>
<dbReference type="InterPro" id="IPR014043">
    <property type="entry name" value="Acyl_transferase_dom"/>
</dbReference>
<feature type="repeat" description="ANK" evidence="3">
    <location>
        <begin position="319"/>
        <end position="347"/>
    </location>
</feature>
<dbReference type="InterPro" id="IPR036736">
    <property type="entry name" value="ACP-like_sf"/>
</dbReference>
<dbReference type="Gene3D" id="3.40.366.10">
    <property type="entry name" value="Malonyl-Coenzyme A Acyl Carrier Protein, domain 2"/>
    <property type="match status" value="1"/>
</dbReference>
<keyword evidence="3" id="KW-0040">ANK repeat</keyword>
<dbReference type="OrthoDB" id="3799328at2759"/>
<dbReference type="SMART" id="SM00248">
    <property type="entry name" value="ANK"/>
    <property type="match status" value="7"/>
</dbReference>
<dbReference type="SUPFAM" id="SSF47336">
    <property type="entry name" value="ACP-like"/>
    <property type="match status" value="1"/>
</dbReference>
<feature type="repeat" description="ANK" evidence="3">
    <location>
        <begin position="121"/>
        <end position="153"/>
    </location>
</feature>
<dbReference type="PANTHER" id="PTHR43775">
    <property type="entry name" value="FATTY ACID SYNTHASE"/>
    <property type="match status" value="1"/>
</dbReference>
<dbReference type="Gene3D" id="1.10.1200.10">
    <property type="entry name" value="ACP-like"/>
    <property type="match status" value="1"/>
</dbReference>
<evidence type="ECO:0000256" key="2">
    <source>
        <dbReference type="ARBA" id="ARBA00022553"/>
    </source>
</evidence>
<proteinExistence type="predicted"/>
<evidence type="ECO:0000256" key="3">
    <source>
        <dbReference type="PROSITE-ProRule" id="PRU00023"/>
    </source>
</evidence>
<dbReference type="EMBL" id="WWBZ02000033">
    <property type="protein sequence ID" value="KAF4306218.1"/>
    <property type="molecule type" value="Genomic_DNA"/>
</dbReference>
<dbReference type="Pfam" id="PF12796">
    <property type="entry name" value="Ank_2"/>
    <property type="match status" value="1"/>
</dbReference>
<dbReference type="InterPro" id="IPR002110">
    <property type="entry name" value="Ankyrin_rpt"/>
</dbReference>
<dbReference type="SUPFAM" id="SSF48403">
    <property type="entry name" value="Ankyrin repeat"/>
    <property type="match status" value="1"/>
</dbReference>
<dbReference type="PROSITE" id="PS50297">
    <property type="entry name" value="ANK_REP_REGION"/>
    <property type="match status" value="3"/>
</dbReference>
<evidence type="ECO:0000259" key="4">
    <source>
        <dbReference type="PROSITE" id="PS50075"/>
    </source>
</evidence>
<dbReference type="InterPro" id="IPR001227">
    <property type="entry name" value="Ac_transferase_dom_sf"/>
</dbReference>
<dbReference type="SUPFAM" id="SSF52151">
    <property type="entry name" value="FabD/lysophospholipase-like"/>
    <property type="match status" value="1"/>
</dbReference>
<comment type="caution">
    <text evidence="5">The sequence shown here is derived from an EMBL/GenBank/DDBJ whole genome shotgun (WGS) entry which is preliminary data.</text>
</comment>
<protein>
    <submittedName>
        <fullName evidence="5">Ankyrin repeat-containing domain protein</fullName>
    </submittedName>
</protein>
<dbReference type="GO" id="GO:0006633">
    <property type="term" value="P:fatty acid biosynthetic process"/>
    <property type="evidence" value="ECO:0007669"/>
    <property type="project" value="TreeGrafter"/>
</dbReference>
<dbReference type="GO" id="GO:0044550">
    <property type="term" value="P:secondary metabolite biosynthetic process"/>
    <property type="evidence" value="ECO:0007669"/>
    <property type="project" value="TreeGrafter"/>
</dbReference>
<accession>A0A8H4ITW4</accession>
<dbReference type="Proteomes" id="UP000572817">
    <property type="component" value="Unassembled WGS sequence"/>
</dbReference>
<dbReference type="InterPro" id="IPR016035">
    <property type="entry name" value="Acyl_Trfase/lysoPLipase"/>
</dbReference>
<dbReference type="PROSITE" id="PS50088">
    <property type="entry name" value="ANK_REPEAT"/>
    <property type="match status" value="3"/>
</dbReference>
<gene>
    <name evidence="5" type="ORF">GTA08_BOTSDO05983</name>
</gene>
<feature type="domain" description="Carrier" evidence="4">
    <location>
        <begin position="395"/>
        <end position="471"/>
    </location>
</feature>
<dbReference type="AlphaFoldDB" id="A0A8H4ITW4"/>
<keyword evidence="1" id="KW-0596">Phosphopantetheine</keyword>
<dbReference type="Pfam" id="PF00698">
    <property type="entry name" value="Acyl_transf_1"/>
    <property type="match status" value="1"/>
</dbReference>
<feature type="repeat" description="ANK" evidence="3">
    <location>
        <begin position="348"/>
        <end position="380"/>
    </location>
</feature>
<dbReference type="PROSITE" id="PS00012">
    <property type="entry name" value="PHOSPHOPANTETHEINE"/>
    <property type="match status" value="1"/>
</dbReference>
<evidence type="ECO:0000313" key="5">
    <source>
        <dbReference type="EMBL" id="KAF4306218.1"/>
    </source>
</evidence>
<dbReference type="InterPro" id="IPR016036">
    <property type="entry name" value="Malonyl_transacylase_ACP-bd"/>
</dbReference>
<dbReference type="InterPro" id="IPR050091">
    <property type="entry name" value="PKS_NRPS_Biosynth_Enz"/>
</dbReference>
<dbReference type="Pfam" id="PF13637">
    <property type="entry name" value="Ank_4"/>
    <property type="match status" value="1"/>
</dbReference>
<dbReference type="PANTHER" id="PTHR43775:SF29">
    <property type="entry name" value="ASPERFURANONE POLYKETIDE SYNTHASE AFOG-RELATED"/>
    <property type="match status" value="1"/>
</dbReference>
<dbReference type="SMART" id="SM00827">
    <property type="entry name" value="PKS_AT"/>
    <property type="match status" value="1"/>
</dbReference>
<sequence>MRCLGTYIWGDHFDDSLLNYATHFWAAHCENLSGLHERLALKNSLIEFLTAEEHFEDLLQQLGSKAVKRLSSGASNLARKLDAASSTPPSPLFVICCFRLSELLDNTEILGIVDFGQRNNNDTSGLYLAARWGHVDVVKQFIKHGADVNAPGYQFGTALQAAAFAGHESIVMLLLEQGALFSGSGQFSSPLQAALASGHESIVNALLDSGFKFATQKEFGDAFDTASFNGYASVVQQLLDGKAGAFSEKESHDPLHAALYARQERKSLRLLEACDDINAQWGYFGNALQGAILEGKLSLVKAVVEAGTSLDQRGRFGYPLRTAAFHGRIEIVEYLLDQGADPNARNDELGDPLQAAASKGHLAIMKILLARGAEVNGYGGFFGNSLQASELDLNDDFTAQEPAALWYFLSLLHTKLDKNMTLSEVGVDSLAAIELRHWLLENLDTNVSMIDILDLDIKRLGAIAAEGLQKKPRGKSVAGVRLANRLHQVMLAQKKNDADLPANIPSHTTETPRVAFIFTGQGAQWPRMGFEFLQFPVFRESVEKADLYLKTVPHCSWSVREEFSREQGESSVNKPQYSLPLCTILQVALVDLLESWNIVPTAVAGHSSGEIAAAYSIGALTQEHAWKIAYHGGALSGTIPSMIPLKGAMMVAGLSEEDAETWAEKVESGQIVVGCVNSPSSVTMSGDADGVDELQKLLQDERVFHRKLRGEIAYHSPHMNAIATTYYAAISGLEPRPTREGRCMYSTVTGELVEASQLGAMYWVRNLISPVLFSCTVTSLMRPHTSGGQRQENGFDVIVELGPHPSLASPLRQIMKANNIEGIEYLSVLSHGRNAVHTAMDTATALSAKGVPVEMSKINAIGSSSLR</sequence>
<keyword evidence="2" id="KW-0597">Phosphoprotein</keyword>
<dbReference type="SUPFAM" id="SSF55048">
    <property type="entry name" value="Probable ACP-binding domain of malonyl-CoA ACP transacylase"/>
    <property type="match status" value="1"/>
</dbReference>
<dbReference type="PROSITE" id="PS50075">
    <property type="entry name" value="CARRIER"/>
    <property type="match status" value="1"/>
</dbReference>
<dbReference type="Pfam" id="PF23297">
    <property type="entry name" value="ACP_SdgA_C"/>
    <property type="match status" value="1"/>
</dbReference>
<evidence type="ECO:0000256" key="1">
    <source>
        <dbReference type="ARBA" id="ARBA00022450"/>
    </source>
</evidence>
<organism evidence="5 6">
    <name type="scientific">Botryosphaeria dothidea</name>
    <dbReference type="NCBI Taxonomy" id="55169"/>
    <lineage>
        <taxon>Eukaryota</taxon>
        <taxon>Fungi</taxon>
        <taxon>Dikarya</taxon>
        <taxon>Ascomycota</taxon>
        <taxon>Pezizomycotina</taxon>
        <taxon>Dothideomycetes</taxon>
        <taxon>Dothideomycetes incertae sedis</taxon>
        <taxon>Botryosphaeriales</taxon>
        <taxon>Botryosphaeriaceae</taxon>
        <taxon>Botryosphaeria</taxon>
    </lineage>
</organism>